<dbReference type="EMBL" id="JAEUBE010000487">
    <property type="protein sequence ID" value="KAH3661246.1"/>
    <property type="molecule type" value="Genomic_DNA"/>
</dbReference>
<accession>A0A9P8T0B1</accession>
<name>A0A9P8T0B1_9ASCO</name>
<sequence length="236" mass="24366">MSSLESGGCSGALAWGGDGFGSLTGAFGIPSLFGSSLMMAGAAGRFSDSSSESGADGSSGGEATGDACSDFSGDLISDGGSGSDTASSSSSSCGWSCDQLPTSRSSSGVTAALKLSTVFFEAVWFAISLNDRLKMDVANPQTSLKLDSGSFMRLYDFSDVSLRANLSFSISSSSPRAYVSISFAFRCNWLFRISSAAYSLHRYATVGWTAVNSVERLINGAMSFKSGGSDMIDKFN</sequence>
<evidence type="ECO:0000313" key="2">
    <source>
        <dbReference type="Proteomes" id="UP000769157"/>
    </source>
</evidence>
<dbReference type="RefSeq" id="XP_046058370.1">
    <property type="nucleotide sequence ID" value="XM_046207962.1"/>
</dbReference>
<dbReference type="Proteomes" id="UP000769157">
    <property type="component" value="Unassembled WGS sequence"/>
</dbReference>
<reference evidence="1" key="1">
    <citation type="journal article" date="2021" name="Open Biol.">
        <title>Shared evolutionary footprints suggest mitochondrial oxidative damage underlies multiple complex I losses in fungi.</title>
        <authorList>
            <person name="Schikora-Tamarit M.A."/>
            <person name="Marcet-Houben M."/>
            <person name="Nosek J."/>
            <person name="Gabaldon T."/>
        </authorList>
    </citation>
    <scope>NUCLEOTIDE SEQUENCE</scope>
    <source>
        <strain evidence="1">CBS6075</strain>
    </source>
</reference>
<proteinExistence type="predicted"/>
<protein>
    <submittedName>
        <fullName evidence="1">Uncharacterized protein</fullName>
    </submittedName>
</protein>
<comment type="caution">
    <text evidence="1">The sequence shown here is derived from an EMBL/GenBank/DDBJ whole genome shotgun (WGS) entry which is preliminary data.</text>
</comment>
<dbReference type="GeneID" id="70238617"/>
<keyword evidence="2" id="KW-1185">Reference proteome</keyword>
<reference evidence="1" key="2">
    <citation type="submission" date="2021-01" db="EMBL/GenBank/DDBJ databases">
        <authorList>
            <person name="Schikora-Tamarit M.A."/>
        </authorList>
    </citation>
    <scope>NUCLEOTIDE SEQUENCE</scope>
    <source>
        <strain evidence="1">CBS6075</strain>
    </source>
</reference>
<organism evidence="1 2">
    <name type="scientific">Ogataea philodendri</name>
    <dbReference type="NCBI Taxonomy" id="1378263"/>
    <lineage>
        <taxon>Eukaryota</taxon>
        <taxon>Fungi</taxon>
        <taxon>Dikarya</taxon>
        <taxon>Ascomycota</taxon>
        <taxon>Saccharomycotina</taxon>
        <taxon>Pichiomycetes</taxon>
        <taxon>Pichiales</taxon>
        <taxon>Pichiaceae</taxon>
        <taxon>Ogataea</taxon>
    </lineage>
</organism>
<evidence type="ECO:0000313" key="1">
    <source>
        <dbReference type="EMBL" id="KAH3661246.1"/>
    </source>
</evidence>
<gene>
    <name evidence="1" type="ORF">OGAPHI_006653</name>
</gene>
<dbReference type="AlphaFoldDB" id="A0A9P8T0B1"/>